<accession>A0A1Q1M960</accession>
<evidence type="ECO:0000313" key="1">
    <source>
        <dbReference type="EMBL" id="AQM32751.1"/>
    </source>
</evidence>
<name>A0A1Q1M960_AGABI</name>
<protein>
    <submittedName>
        <fullName evidence="1">Uncharacterized protein</fullName>
    </submittedName>
</protein>
<sequence length="96" mass="10797">MMKLLTNLHQPIFLSAKAQVLGRAPLDRGRLVIMKFGIHLPLLWGRPGWGSWWWLEHGKALAAMTELRTASRNYLANCKGDMKAGELCSSLSNRAH</sequence>
<dbReference type="EMBL" id="KY357517">
    <property type="protein sequence ID" value="AQM32751.1"/>
    <property type="molecule type" value="Genomic_DNA"/>
</dbReference>
<proteinExistence type="predicted"/>
<reference evidence="1" key="1">
    <citation type="submission" date="2016-12" db="EMBL/GenBank/DDBJ databases">
        <title>Multiple viral infections in Agaricus bisporus - Characterisation of 18 unique RNA viruses and 8 ORFans identified by deep sequencing.</title>
        <authorList>
            <person name="Deakin G."/>
            <person name="Dobbs E."/>
            <person name="Jones I.M."/>
            <person name="Grogan H.M."/>
            <person name="Burton K.S."/>
        </authorList>
    </citation>
    <scope>NUCLEOTIDE SEQUENCE</scope>
    <source>
        <strain evidence="1">003</strain>
    </source>
</reference>
<dbReference type="AlphaFoldDB" id="A0A1Q1M960"/>
<organism evidence="1">
    <name type="scientific">Agaricus bisporus</name>
    <name type="common">White button mushroom</name>
    <dbReference type="NCBI Taxonomy" id="5341"/>
    <lineage>
        <taxon>Eukaryota</taxon>
        <taxon>Fungi</taxon>
        <taxon>Dikarya</taxon>
        <taxon>Basidiomycota</taxon>
        <taxon>Agaricomycotina</taxon>
        <taxon>Agaricomycetes</taxon>
        <taxon>Agaricomycetidae</taxon>
        <taxon>Agaricales</taxon>
        <taxon>Agaricineae</taxon>
        <taxon>Agaricaceae</taxon>
        <taxon>Agaricus</taxon>
    </lineage>
</organism>